<dbReference type="SMART" id="SM00409">
    <property type="entry name" value="IG"/>
    <property type="match status" value="1"/>
</dbReference>
<evidence type="ECO:0000256" key="4">
    <source>
        <dbReference type="ARBA" id="ARBA00023157"/>
    </source>
</evidence>
<dbReference type="InterPro" id="IPR003598">
    <property type="entry name" value="Ig_sub2"/>
</dbReference>
<dbReference type="Gene3D" id="2.60.40.10">
    <property type="entry name" value="Immunoglobulins"/>
    <property type="match status" value="2"/>
</dbReference>
<evidence type="ECO:0000313" key="13">
    <source>
        <dbReference type="Proteomes" id="UP001591681"/>
    </source>
</evidence>
<feature type="signal peptide" evidence="10">
    <location>
        <begin position="1"/>
        <end position="19"/>
    </location>
</feature>
<keyword evidence="2 10" id="KW-0732">Signal</keyword>
<evidence type="ECO:0000256" key="7">
    <source>
        <dbReference type="SAM" id="Coils"/>
    </source>
</evidence>
<keyword evidence="9" id="KW-0812">Transmembrane</keyword>
<evidence type="ECO:0000313" key="12">
    <source>
        <dbReference type="EMBL" id="KAL2096893.1"/>
    </source>
</evidence>
<keyword evidence="5" id="KW-0325">Glycoprotein</keyword>
<feature type="region of interest" description="Disordered" evidence="8">
    <location>
        <begin position="551"/>
        <end position="644"/>
    </location>
</feature>
<sequence length="644" mass="72874">MLSTWAFLIGLLAMGDTNTDPETYSMIVPDGLISAPLGASITLPCSVSPAFSVVPHKIRWYRPNKFDTPILLYENRKVQKDPSDAQYRGRVSLVGQLDQGNLSMRLENLTLADRGEYVCYVHNTVWFEEGTVSVIAEVVGTLPVFSVSSGEEDKVNVTCMSEGWSPQPTLTWTGGGGESITLYHTVYSTDEQGLVRVSSWLLHSPSESEWLSCSVGLSDQDRREGRVVPYVCTTHKGAVIGIVISVVVVLILVPIIVLLYRKEQEKQDLQKQKDVLEKELHGTRSRLLKEKEELQAELHVTRSRLLKEKEVHRDALAGLQEQISKISTSRLGKIEGRNPLQNQGDNQTVMELRRNTEELSQKMCEVTRRLEEEIKELQQVLRNRAGHSQRQAVSDKEKEDDTTLPMLQRKLNEISNCASDLEDEVSQIDHQYQIDVTRRLEQQNKDDTTLPVLQRKLNEINNCVSDLEDEVSQIDLRYQMDENRRLKQQNEEMQRNMDKIINQHKEKINEDGTGGTGTDDQTVSSTQGMQRNMNETIKQEEQDINEMQKKMDEVVPQKHQTEQDGTGGTSTDDQTVSSTQEMQKKMDEVVPQKHQTEQDGTGGTGTDDQTVSSTQANKTRGRDTGMASQQTTSSHRTLYSGYRY</sequence>
<feature type="coiled-coil region" evidence="7">
    <location>
        <begin position="259"/>
        <end position="322"/>
    </location>
</feature>
<dbReference type="PANTHER" id="PTHR24100:SF149">
    <property type="entry name" value="BG-LIKE ANTIGEN 1-RELATED"/>
    <property type="match status" value="1"/>
</dbReference>
<evidence type="ECO:0000256" key="10">
    <source>
        <dbReference type="SAM" id="SignalP"/>
    </source>
</evidence>
<dbReference type="SUPFAM" id="SSF48726">
    <property type="entry name" value="Immunoglobulin"/>
    <property type="match status" value="2"/>
</dbReference>
<dbReference type="Pfam" id="PF22705">
    <property type="entry name" value="C2-set_3"/>
    <property type="match status" value="1"/>
</dbReference>
<feature type="transmembrane region" description="Helical" evidence="9">
    <location>
        <begin position="238"/>
        <end position="260"/>
    </location>
</feature>
<comment type="caution">
    <text evidence="12">The sequence shown here is derived from an EMBL/GenBank/DDBJ whole genome shotgun (WGS) entry which is preliminary data.</text>
</comment>
<organism evidence="12 13">
    <name type="scientific">Coilia grayii</name>
    <name type="common">Gray's grenadier anchovy</name>
    <dbReference type="NCBI Taxonomy" id="363190"/>
    <lineage>
        <taxon>Eukaryota</taxon>
        <taxon>Metazoa</taxon>
        <taxon>Chordata</taxon>
        <taxon>Craniata</taxon>
        <taxon>Vertebrata</taxon>
        <taxon>Euteleostomi</taxon>
        <taxon>Actinopterygii</taxon>
        <taxon>Neopterygii</taxon>
        <taxon>Teleostei</taxon>
        <taxon>Clupei</taxon>
        <taxon>Clupeiformes</taxon>
        <taxon>Clupeoidei</taxon>
        <taxon>Engraulidae</taxon>
        <taxon>Coilinae</taxon>
        <taxon>Coilia</taxon>
    </lineage>
</organism>
<accession>A0ABD1KCQ7</accession>
<evidence type="ECO:0000256" key="9">
    <source>
        <dbReference type="SAM" id="Phobius"/>
    </source>
</evidence>
<dbReference type="PROSITE" id="PS50835">
    <property type="entry name" value="IG_LIKE"/>
    <property type="match status" value="2"/>
</dbReference>
<feature type="compositionally biased region" description="Low complexity" evidence="8">
    <location>
        <begin position="569"/>
        <end position="580"/>
    </location>
</feature>
<dbReference type="SMART" id="SM00408">
    <property type="entry name" value="IGc2"/>
    <property type="match status" value="1"/>
</dbReference>
<dbReference type="FunFam" id="2.60.40.10:FF:000142">
    <property type="entry name" value="V-set domain-containing T-cell activation inhibitor 1"/>
    <property type="match status" value="1"/>
</dbReference>
<keyword evidence="6" id="KW-0393">Immunoglobulin domain</keyword>
<evidence type="ECO:0000256" key="8">
    <source>
        <dbReference type="SAM" id="MobiDB-lite"/>
    </source>
</evidence>
<name>A0ABD1KCQ7_9TELE</name>
<comment type="subcellular location">
    <subcellularLocation>
        <location evidence="1">Membrane</location>
    </subcellularLocation>
</comment>
<keyword evidence="9" id="KW-1133">Transmembrane helix</keyword>
<feature type="region of interest" description="Disordered" evidence="8">
    <location>
        <begin position="507"/>
        <end position="531"/>
    </location>
</feature>
<evidence type="ECO:0000256" key="2">
    <source>
        <dbReference type="ARBA" id="ARBA00022729"/>
    </source>
</evidence>
<feature type="compositionally biased region" description="Basic and acidic residues" evidence="8">
    <location>
        <begin position="582"/>
        <end position="597"/>
    </location>
</feature>
<feature type="domain" description="Ig-like" evidence="11">
    <location>
        <begin position="136"/>
        <end position="215"/>
    </location>
</feature>
<evidence type="ECO:0000256" key="1">
    <source>
        <dbReference type="ARBA" id="ARBA00004370"/>
    </source>
</evidence>
<keyword evidence="3 9" id="KW-0472">Membrane</keyword>
<evidence type="ECO:0000259" key="11">
    <source>
        <dbReference type="PROSITE" id="PS50835"/>
    </source>
</evidence>
<dbReference type="SMART" id="SM00406">
    <property type="entry name" value="IGv"/>
    <property type="match status" value="1"/>
</dbReference>
<feature type="compositionally biased region" description="Basic and acidic residues" evidence="8">
    <location>
        <begin position="551"/>
        <end position="562"/>
    </location>
</feature>
<keyword evidence="7" id="KW-0175">Coiled coil</keyword>
<dbReference type="InterPro" id="IPR007110">
    <property type="entry name" value="Ig-like_dom"/>
</dbReference>
<dbReference type="InterPro" id="IPR053896">
    <property type="entry name" value="BTN3A2-like_Ig-C"/>
</dbReference>
<dbReference type="GO" id="GO:0016020">
    <property type="term" value="C:membrane"/>
    <property type="evidence" value="ECO:0007669"/>
    <property type="project" value="UniProtKB-SubCell"/>
</dbReference>
<dbReference type="InterPro" id="IPR050504">
    <property type="entry name" value="IgSF_BTN/MOG"/>
</dbReference>
<dbReference type="EMBL" id="JBHFQA010000006">
    <property type="protein sequence ID" value="KAL2096893.1"/>
    <property type="molecule type" value="Genomic_DNA"/>
</dbReference>
<dbReference type="Pfam" id="PF07686">
    <property type="entry name" value="V-set"/>
    <property type="match status" value="1"/>
</dbReference>
<dbReference type="GO" id="GO:0050863">
    <property type="term" value="P:regulation of T cell activation"/>
    <property type="evidence" value="ECO:0007669"/>
    <property type="project" value="UniProtKB-ARBA"/>
</dbReference>
<evidence type="ECO:0000256" key="3">
    <source>
        <dbReference type="ARBA" id="ARBA00023136"/>
    </source>
</evidence>
<dbReference type="InterPro" id="IPR013783">
    <property type="entry name" value="Ig-like_fold"/>
</dbReference>
<gene>
    <name evidence="12" type="ORF">ACEWY4_006100</name>
</gene>
<keyword evidence="4" id="KW-1015">Disulfide bond</keyword>
<evidence type="ECO:0000256" key="5">
    <source>
        <dbReference type="ARBA" id="ARBA00023180"/>
    </source>
</evidence>
<feature type="chain" id="PRO_5044895871" description="Ig-like domain-containing protein" evidence="10">
    <location>
        <begin position="20"/>
        <end position="644"/>
    </location>
</feature>
<dbReference type="InterPro" id="IPR036179">
    <property type="entry name" value="Ig-like_dom_sf"/>
</dbReference>
<dbReference type="InterPro" id="IPR003599">
    <property type="entry name" value="Ig_sub"/>
</dbReference>
<evidence type="ECO:0000256" key="6">
    <source>
        <dbReference type="ARBA" id="ARBA00023319"/>
    </source>
</evidence>
<dbReference type="Proteomes" id="UP001591681">
    <property type="component" value="Unassembled WGS sequence"/>
</dbReference>
<proteinExistence type="predicted"/>
<dbReference type="PANTHER" id="PTHR24100">
    <property type="entry name" value="BUTYROPHILIN"/>
    <property type="match status" value="1"/>
</dbReference>
<protein>
    <recommendedName>
        <fullName evidence="11">Ig-like domain-containing protein</fullName>
    </recommendedName>
</protein>
<dbReference type="GO" id="GO:1903037">
    <property type="term" value="P:regulation of leukocyte cell-cell adhesion"/>
    <property type="evidence" value="ECO:0007669"/>
    <property type="project" value="UniProtKB-ARBA"/>
</dbReference>
<keyword evidence="13" id="KW-1185">Reference proteome</keyword>
<dbReference type="InterPro" id="IPR013106">
    <property type="entry name" value="Ig_V-set"/>
</dbReference>
<feature type="domain" description="Ig-like" evidence="11">
    <location>
        <begin position="21"/>
        <end position="133"/>
    </location>
</feature>
<feature type="compositionally biased region" description="Polar residues" evidence="8">
    <location>
        <begin position="521"/>
        <end position="531"/>
    </location>
</feature>
<feature type="compositionally biased region" description="Polar residues" evidence="8">
    <location>
        <begin position="626"/>
        <end position="637"/>
    </location>
</feature>
<dbReference type="AlphaFoldDB" id="A0ABD1KCQ7"/>
<reference evidence="12 13" key="1">
    <citation type="submission" date="2024-09" db="EMBL/GenBank/DDBJ databases">
        <title>A chromosome-level genome assembly of Gray's grenadier anchovy, Coilia grayii.</title>
        <authorList>
            <person name="Fu Z."/>
        </authorList>
    </citation>
    <scope>NUCLEOTIDE SEQUENCE [LARGE SCALE GENOMIC DNA]</scope>
    <source>
        <strain evidence="12">G4</strain>
        <tissue evidence="12">Muscle</tissue>
    </source>
</reference>